<evidence type="ECO:0000259" key="7">
    <source>
        <dbReference type="Pfam" id="PF00082"/>
    </source>
</evidence>
<dbReference type="Proteomes" id="UP000734854">
    <property type="component" value="Unassembled WGS sequence"/>
</dbReference>
<dbReference type="CDD" id="cd02120">
    <property type="entry name" value="PA_subtilisin_like"/>
    <property type="match status" value="1"/>
</dbReference>
<evidence type="ECO:0000256" key="1">
    <source>
        <dbReference type="ARBA" id="ARBA00011073"/>
    </source>
</evidence>
<feature type="domain" description="Subtilisin-like protease fibronectin type-III" evidence="9">
    <location>
        <begin position="523"/>
        <end position="619"/>
    </location>
</feature>
<evidence type="ECO:0008006" key="12">
    <source>
        <dbReference type="Google" id="ProtNLM"/>
    </source>
</evidence>
<name>A0A8J5C4V6_ZINOF</name>
<dbReference type="EMBL" id="JACMSC010000088">
    <property type="protein sequence ID" value="KAG6467110.1"/>
    <property type="molecule type" value="Genomic_DNA"/>
</dbReference>
<dbReference type="Pfam" id="PF17766">
    <property type="entry name" value="fn3_6"/>
    <property type="match status" value="1"/>
</dbReference>
<keyword evidence="4" id="KW-0720">Serine protease</keyword>
<dbReference type="InterPro" id="IPR045051">
    <property type="entry name" value="SBT"/>
</dbReference>
<evidence type="ECO:0000259" key="9">
    <source>
        <dbReference type="Pfam" id="PF17766"/>
    </source>
</evidence>
<protein>
    <recommendedName>
        <fullName evidence="12">Subtilisin-like protease SBT5.3</fullName>
    </recommendedName>
</protein>
<dbReference type="InterPro" id="IPR041469">
    <property type="entry name" value="Subtilisin-like_FN3"/>
</dbReference>
<feature type="domain" description="PA" evidence="8">
    <location>
        <begin position="294"/>
        <end position="364"/>
    </location>
</feature>
<evidence type="ECO:0000259" key="8">
    <source>
        <dbReference type="Pfam" id="PF02225"/>
    </source>
</evidence>
<evidence type="ECO:0000256" key="4">
    <source>
        <dbReference type="ARBA" id="ARBA00022825"/>
    </source>
</evidence>
<feature type="region of interest" description="Disordered" evidence="6">
    <location>
        <begin position="50"/>
        <end position="124"/>
    </location>
</feature>
<evidence type="ECO:0000256" key="5">
    <source>
        <dbReference type="PROSITE-ProRule" id="PRU01240"/>
    </source>
</evidence>
<sequence length="623" mass="66019">MNRTAEQALAAVRKRRFLLQQFSSSVLRCRSVRRVVRLVQSCVGGSVFPAVARPRGGERSTGGEGPCCPSLSRGPSMRSEQQPSADGGEGEKLIGARSYNLGDQHLPNGDPSPRDIDGHGTHTLSTAGGAFVRGASTFGQGRGTARGGAPRARLAAYKICWIGCSDANILAAFDDAIHDGVQVISISVGSPASEYATDSLAIGALHAAQRGVIVVASAGNDGPLPGTVENVAPWILTVGASTIDRDFASYLTLGNNKRIRGESLSQKSLPATTLYPLIDGAAAKLHNASQEEAGMCQPETLDSSKVRGKIVLCTRDSLYPRVTKGLVVEKAGGVGMVLANPADAGSSTIADAHFLPATMLSYNHSRVVLAYMKSTESPRASISPVSTQLGVKPSPVMAGFSSQGPNLINLEILKPDITAPGVNILAAFTDAIGPSGMSTDKRPRTRDNKRTPMKDLNFVKATPFHYGAGHVRPNRAMDPGLVYDLTFADYVDFICTRGYGPNATAALVGRGYRCPKKPIRVENLNYPSIAVPQLAKSFTVTRRLKNVGAVPAKYRVTAKAPFGIQVAVEPTVLRFERIGEEKKFHVLLTSSNESVGVGFLFGGLTWSDGKHYVRSPIVVNVVS</sequence>
<dbReference type="FunFam" id="2.60.40.2310:FF:000002">
    <property type="entry name" value="p69E protein-like"/>
    <property type="match status" value="1"/>
</dbReference>
<dbReference type="Pfam" id="PF00082">
    <property type="entry name" value="Peptidase_S8"/>
    <property type="match status" value="1"/>
</dbReference>
<dbReference type="Gene3D" id="3.40.50.200">
    <property type="entry name" value="Peptidase S8/S53 domain"/>
    <property type="match status" value="2"/>
</dbReference>
<keyword evidence="4" id="KW-0378">Hydrolase</keyword>
<comment type="caution">
    <text evidence="5">Lacks conserved residue(s) required for the propagation of feature annotation.</text>
</comment>
<dbReference type="GO" id="GO:0006508">
    <property type="term" value="P:proteolysis"/>
    <property type="evidence" value="ECO:0007669"/>
    <property type="project" value="UniProtKB-KW"/>
</dbReference>
<dbReference type="FunFam" id="3.50.30.30:FF:000005">
    <property type="entry name" value="subtilisin-like protease SBT1.5"/>
    <property type="match status" value="1"/>
</dbReference>
<dbReference type="Gene3D" id="2.60.40.2310">
    <property type="match status" value="1"/>
</dbReference>
<feature type="domain" description="Peptidase S8/S53" evidence="7">
    <location>
        <begin position="108"/>
        <end position="432"/>
    </location>
</feature>
<keyword evidence="3" id="KW-0732">Signal</keyword>
<evidence type="ECO:0000256" key="2">
    <source>
        <dbReference type="ARBA" id="ARBA00022670"/>
    </source>
</evidence>
<dbReference type="InterPro" id="IPR000209">
    <property type="entry name" value="Peptidase_S8/S53_dom"/>
</dbReference>
<dbReference type="InterPro" id="IPR003137">
    <property type="entry name" value="PA_domain"/>
</dbReference>
<accession>A0A8J5C4V6</accession>
<gene>
    <name evidence="10" type="ORF">ZIOFF_075083</name>
</gene>
<comment type="caution">
    <text evidence="10">The sequence shown here is derived from an EMBL/GenBank/DDBJ whole genome shotgun (WGS) entry which is preliminary data.</text>
</comment>
<proteinExistence type="inferred from homology"/>
<reference evidence="10 11" key="1">
    <citation type="submission" date="2020-08" db="EMBL/GenBank/DDBJ databases">
        <title>Plant Genome Project.</title>
        <authorList>
            <person name="Zhang R.-G."/>
        </authorList>
    </citation>
    <scope>NUCLEOTIDE SEQUENCE [LARGE SCALE GENOMIC DNA]</scope>
    <source>
        <tissue evidence="10">Rhizome</tissue>
    </source>
</reference>
<evidence type="ECO:0000313" key="11">
    <source>
        <dbReference type="Proteomes" id="UP000734854"/>
    </source>
</evidence>
<dbReference type="Pfam" id="PF02225">
    <property type="entry name" value="PA"/>
    <property type="match status" value="1"/>
</dbReference>
<keyword evidence="2" id="KW-0645">Protease</keyword>
<dbReference type="PROSITE" id="PS51892">
    <property type="entry name" value="SUBTILASE"/>
    <property type="match status" value="1"/>
</dbReference>
<dbReference type="GO" id="GO:0004252">
    <property type="term" value="F:serine-type endopeptidase activity"/>
    <property type="evidence" value="ECO:0007669"/>
    <property type="project" value="InterPro"/>
</dbReference>
<evidence type="ECO:0000256" key="3">
    <source>
        <dbReference type="ARBA" id="ARBA00022729"/>
    </source>
</evidence>
<evidence type="ECO:0000313" key="10">
    <source>
        <dbReference type="EMBL" id="KAG6467110.1"/>
    </source>
</evidence>
<keyword evidence="11" id="KW-1185">Reference proteome</keyword>
<dbReference type="SUPFAM" id="SSF52743">
    <property type="entry name" value="Subtilisin-like"/>
    <property type="match status" value="1"/>
</dbReference>
<dbReference type="InterPro" id="IPR036852">
    <property type="entry name" value="Peptidase_S8/S53_dom_sf"/>
</dbReference>
<dbReference type="AlphaFoldDB" id="A0A8J5C4V6"/>
<comment type="similarity">
    <text evidence="1 5">Belongs to the peptidase S8 family.</text>
</comment>
<dbReference type="PANTHER" id="PTHR10795">
    <property type="entry name" value="PROPROTEIN CONVERTASE SUBTILISIN/KEXIN"/>
    <property type="match status" value="1"/>
</dbReference>
<organism evidence="10 11">
    <name type="scientific">Zingiber officinale</name>
    <name type="common">Ginger</name>
    <name type="synonym">Amomum zingiber</name>
    <dbReference type="NCBI Taxonomy" id="94328"/>
    <lineage>
        <taxon>Eukaryota</taxon>
        <taxon>Viridiplantae</taxon>
        <taxon>Streptophyta</taxon>
        <taxon>Embryophyta</taxon>
        <taxon>Tracheophyta</taxon>
        <taxon>Spermatophyta</taxon>
        <taxon>Magnoliopsida</taxon>
        <taxon>Liliopsida</taxon>
        <taxon>Zingiberales</taxon>
        <taxon>Zingiberaceae</taxon>
        <taxon>Zingiber</taxon>
    </lineage>
</organism>
<evidence type="ECO:0000256" key="6">
    <source>
        <dbReference type="SAM" id="MobiDB-lite"/>
    </source>
</evidence>